<dbReference type="EMBL" id="JPRF03000021">
    <property type="protein sequence ID" value="OEV37127.1"/>
    <property type="molecule type" value="Genomic_DNA"/>
</dbReference>
<evidence type="ECO:0000313" key="2">
    <source>
        <dbReference type="EMBL" id="OEV37127.1"/>
    </source>
</evidence>
<accession>A0A8H9HW97</accession>
<organism evidence="2 3">
    <name type="scientific">Kitasatospora aureofaciens</name>
    <name type="common">Streptomyces aureofaciens</name>
    <dbReference type="NCBI Taxonomy" id="1894"/>
    <lineage>
        <taxon>Bacteria</taxon>
        <taxon>Bacillati</taxon>
        <taxon>Actinomycetota</taxon>
        <taxon>Actinomycetes</taxon>
        <taxon>Kitasatosporales</taxon>
        <taxon>Streptomycetaceae</taxon>
        <taxon>Kitasatospora</taxon>
    </lineage>
</organism>
<sequence>MEAALAAAADAPGGVLLRQRRLSMGAMLVRETQGWDQDAFDNLGAAINSGFPEVVGPAQLVQALMAYRIGDRDFAEFCYREAAHGAVPHAAVQAAFHLGDMLRARGDVAGARAQFAAAARSGDPESRR</sequence>
<dbReference type="SUPFAM" id="SSF81901">
    <property type="entry name" value="HCP-like"/>
    <property type="match status" value="1"/>
</dbReference>
<proteinExistence type="predicted"/>
<name>A0A1E7N8V4_KITAU</name>
<reference evidence="3" key="4">
    <citation type="submission" date="2016-08" db="EMBL/GenBank/DDBJ databases">
        <title>Sequencing, assembly and comparative genomics of S. aureofaciens ATCC 10762.</title>
        <authorList>
            <person name="Gradnigo J.S."/>
            <person name="Johnson N."/>
            <person name="Somerville G.A."/>
        </authorList>
    </citation>
    <scope>NUCLEOTIDE SEQUENCE [LARGE SCALE GENOMIC DNA]</scope>
    <source>
        <strain evidence="3">ATCC 10762 / DSM 40127 / CCM 3239 / JCM 4008 / LMG 5968 / NBRC 12843 / NCIMB 8234 / A-377</strain>
    </source>
</reference>
<gene>
    <name evidence="1" type="ORF">GCM10010502_54730</name>
    <name evidence="2" type="ORF">HS99_0004730</name>
</gene>
<evidence type="ECO:0000313" key="1">
    <source>
        <dbReference type="EMBL" id="GGU94025.1"/>
    </source>
</evidence>
<dbReference type="Proteomes" id="UP000037395">
    <property type="component" value="Unassembled WGS sequence"/>
</dbReference>
<evidence type="ECO:0008006" key="4">
    <source>
        <dbReference type="Google" id="ProtNLM"/>
    </source>
</evidence>
<protein>
    <recommendedName>
        <fullName evidence="4">Tetratricopeptide repeat protein</fullName>
    </recommendedName>
</protein>
<reference evidence="1" key="1">
    <citation type="journal article" date="2014" name="Int. J. Syst. Evol. Microbiol.">
        <title>Complete genome sequence of Corynebacterium casei LMG S-19264T (=DSM 44701T), isolated from a smear-ripened cheese.</title>
        <authorList>
            <consortium name="US DOE Joint Genome Institute (JGI-PGF)"/>
            <person name="Walter F."/>
            <person name="Albersmeier A."/>
            <person name="Kalinowski J."/>
            <person name="Ruckert C."/>
        </authorList>
    </citation>
    <scope>NUCLEOTIDE SEQUENCE</scope>
    <source>
        <strain evidence="1">JCM 4434</strain>
    </source>
</reference>
<dbReference type="KEGG" id="kau:B6264_24265"/>
<dbReference type="EMBL" id="BMUB01000015">
    <property type="protein sequence ID" value="GGU94025.1"/>
    <property type="molecule type" value="Genomic_DNA"/>
</dbReference>
<dbReference type="OrthoDB" id="3799350at2"/>
<dbReference type="AlphaFoldDB" id="A0A1E7N8V4"/>
<dbReference type="GeneID" id="97488450"/>
<comment type="caution">
    <text evidence="2">The sequence shown here is derived from an EMBL/GenBank/DDBJ whole genome shotgun (WGS) entry which is preliminary data.</text>
</comment>
<keyword evidence="3" id="KW-1185">Reference proteome</keyword>
<dbReference type="Proteomes" id="UP000610124">
    <property type="component" value="Unassembled WGS sequence"/>
</dbReference>
<evidence type="ECO:0000313" key="3">
    <source>
        <dbReference type="Proteomes" id="UP000037395"/>
    </source>
</evidence>
<reference evidence="2 3" key="2">
    <citation type="submission" date="2014-07" db="EMBL/GenBank/DDBJ databases">
        <authorList>
            <person name="Zhang J.E."/>
            <person name="Yang H."/>
            <person name="Guo J."/>
            <person name="Deng Z."/>
            <person name="Luo H."/>
            <person name="Luo M."/>
            <person name="Zhao B."/>
        </authorList>
    </citation>
    <scope>NUCLEOTIDE SEQUENCE [LARGE SCALE GENOMIC DNA]</scope>
    <source>
        <strain evidence="2">ATCC 10762</strain>
        <strain evidence="3">ATCC 10762 / DSM 40127 / CCM 3239 / JCM 4008 / LMG 5968 / NBRC 12843 / NCIMB 8234 / A-377</strain>
    </source>
</reference>
<reference evidence="2" key="3">
    <citation type="submission" date="2016-08" db="EMBL/GenBank/DDBJ databases">
        <title>Sequencing, Assembly and Comparative Genomics of S. aureofaciens ATCC 10762.</title>
        <authorList>
            <person name="Gradnigo J.S."/>
            <person name="Johnson N."/>
            <person name="Somerville G.A."/>
        </authorList>
    </citation>
    <scope>NUCLEOTIDE SEQUENCE [LARGE SCALE GENOMIC DNA]</scope>
    <source>
        <strain evidence="2">ATCC 10762</strain>
    </source>
</reference>
<dbReference type="RefSeq" id="WP_030555717.1">
    <property type="nucleotide sequence ID" value="NZ_BMUB01000015.1"/>
</dbReference>
<reference evidence="1" key="5">
    <citation type="submission" date="2020-09" db="EMBL/GenBank/DDBJ databases">
        <authorList>
            <person name="Sun Q."/>
            <person name="Ohkuma M."/>
        </authorList>
    </citation>
    <scope>NUCLEOTIDE SEQUENCE</scope>
    <source>
        <strain evidence="1">JCM 4434</strain>
    </source>
</reference>
<accession>A0A1E7N8V4</accession>